<evidence type="ECO:0000256" key="4">
    <source>
        <dbReference type="ARBA" id="ARBA00022692"/>
    </source>
</evidence>
<dbReference type="PATRIC" id="fig|1262449.3.peg.3844"/>
<evidence type="ECO:0000313" key="15">
    <source>
        <dbReference type="EMBL" id="KRU12524.1"/>
    </source>
</evidence>
<evidence type="ECO:0000256" key="7">
    <source>
        <dbReference type="ARBA" id="ARBA00023224"/>
    </source>
</evidence>
<evidence type="ECO:0000256" key="6">
    <source>
        <dbReference type="ARBA" id="ARBA00023136"/>
    </source>
</evidence>
<dbReference type="InterPro" id="IPR029151">
    <property type="entry name" value="Sensor-like_sf"/>
</dbReference>
<keyword evidence="17" id="KW-1185">Reference proteome</keyword>
<keyword evidence="2" id="KW-1003">Cell membrane</keyword>
<sequence>MSVKKKIIITFSVILLLFSSIIALVVYSKINTIIYNNYTKDIKSSAELGYSYLDSKYTGDWYIKDNKLYKGNTLINDNFNVLDGIKNTTGFYVTIFMNDTRISTNVLDSNGKRATGTRAADEVIDKVLNDGQEYIGEAKVVGQDSITYYKPIVDAKGKIIGMWFMGSNKTTANNEIISIMIFVTSIIMIMLIIGIGVSYLFGDTIVKAINAVKENLTNMSKGDFSKEISKKYLILKDEIGDMARASLKLTQDMRGIIEIITKESASIDRVLNLSQNSIKNLNESIEDVSATTQQLSAGMQQTAASMEEMNATSQEIESSVALVAQKSKEGHESAKEINKKSSELSTVFSESAKNTNDVYSANENKLKIAIERSKSIEKIKELSEAILSISDQTNLLALNAAIEAARVGESGKGFAVVAEEIRHLAENSKTTVIEIQKVTTTVLDCVDNLVNSSKELLEFVDNQIVNDYKMFVDSGEKYSADSDHIDNIITEVSNSTEALYMSIENVSKAINQVTIATNEGAEGITNIAEKSIKVSENADTVEKFMDNAKESSDKLKKYVSQFKIA</sequence>
<feature type="domain" description="T-SNARE coiled-coil homology" evidence="12">
    <location>
        <begin position="447"/>
        <end position="509"/>
    </location>
</feature>
<dbReference type="GeneID" id="93073577"/>
<dbReference type="KEGG" id="cpat:CLPA_c14020"/>
<organism evidence="14 17">
    <name type="scientific">Clostridium pasteurianum DSM 525 = ATCC 6013</name>
    <dbReference type="NCBI Taxonomy" id="1262449"/>
    <lineage>
        <taxon>Bacteria</taxon>
        <taxon>Bacillati</taxon>
        <taxon>Bacillota</taxon>
        <taxon>Clostridia</taxon>
        <taxon>Eubacteriales</taxon>
        <taxon>Clostridiaceae</taxon>
        <taxon>Clostridium</taxon>
    </lineage>
</organism>
<dbReference type="InterPro" id="IPR000727">
    <property type="entry name" value="T_SNARE_dom"/>
</dbReference>
<evidence type="ECO:0000313" key="16">
    <source>
        <dbReference type="Proteomes" id="UP000028042"/>
    </source>
</evidence>
<dbReference type="Gene3D" id="1.10.287.950">
    <property type="entry name" value="Methyl-accepting chemotaxis protein"/>
    <property type="match status" value="1"/>
</dbReference>
<dbReference type="PROSITE" id="PS50885">
    <property type="entry name" value="HAMP"/>
    <property type="match status" value="1"/>
</dbReference>
<comment type="similarity">
    <text evidence="8">Belongs to the methyl-accepting chemotaxis (MCP) protein family.</text>
</comment>
<accession>A0A0H3J0V5</accession>
<dbReference type="Pfam" id="PF00015">
    <property type="entry name" value="MCPsignal"/>
    <property type="match status" value="1"/>
</dbReference>
<dbReference type="SMART" id="SM00283">
    <property type="entry name" value="MA"/>
    <property type="match status" value="1"/>
</dbReference>
<reference evidence="15" key="2">
    <citation type="submission" date="2015-10" db="EMBL/GenBank/DDBJ databases">
        <title>Improved Draft Genome Sequence of Clostridium pasteurianum Strain ATCC 6013 (DSM 525) Using a Hybrid Next-Generation Sequencing Approach.</title>
        <authorList>
            <person name="Pyne M.E."/>
            <person name="Utturkar S.M."/>
            <person name="Brown S.D."/>
            <person name="Moo-Young M."/>
            <person name="Chung D.A."/>
            <person name="Chou P.C."/>
        </authorList>
    </citation>
    <scope>NUCLEOTIDE SEQUENCE</scope>
    <source>
        <strain evidence="15">ATCC 6013</strain>
    </source>
</reference>
<evidence type="ECO:0000256" key="8">
    <source>
        <dbReference type="ARBA" id="ARBA00029447"/>
    </source>
</evidence>
<keyword evidence="5 10" id="KW-1133">Transmembrane helix</keyword>
<feature type="transmembrane region" description="Helical" evidence="10">
    <location>
        <begin position="176"/>
        <end position="201"/>
    </location>
</feature>
<dbReference type="KEGG" id="cpae:CPAST_c14020"/>
<keyword evidence="6 10" id="KW-0472">Membrane</keyword>
<keyword evidence="4 10" id="KW-0812">Transmembrane</keyword>
<dbReference type="eggNOG" id="COG0840">
    <property type="taxonomic scope" value="Bacteria"/>
</dbReference>
<dbReference type="EMBL" id="JPGY02000001">
    <property type="protein sequence ID" value="KRU12524.1"/>
    <property type="molecule type" value="Genomic_DNA"/>
</dbReference>
<evidence type="ECO:0000259" key="12">
    <source>
        <dbReference type="PROSITE" id="PS50192"/>
    </source>
</evidence>
<proteinExistence type="inferred from homology"/>
<evidence type="ECO:0000256" key="3">
    <source>
        <dbReference type="ARBA" id="ARBA00022519"/>
    </source>
</evidence>
<dbReference type="PANTHER" id="PTHR32089:SF112">
    <property type="entry name" value="LYSOZYME-LIKE PROTEIN-RELATED"/>
    <property type="match status" value="1"/>
</dbReference>
<dbReference type="GO" id="GO:0007165">
    <property type="term" value="P:signal transduction"/>
    <property type="evidence" value="ECO:0007669"/>
    <property type="project" value="UniProtKB-KW"/>
</dbReference>
<evidence type="ECO:0000256" key="1">
    <source>
        <dbReference type="ARBA" id="ARBA00004429"/>
    </source>
</evidence>
<reference evidence="14 17" key="1">
    <citation type="journal article" date="2015" name="Genome Announc.">
        <title>Complete Genome Sequence of the Nitrogen-Fixing and Solvent-Producing Clostridium pasteurianum DSM 525.</title>
        <authorList>
            <person name="Poehlein A."/>
            <person name="Grosse-Honebrink A."/>
            <person name="Zhang Y."/>
            <person name="Minton N.P."/>
            <person name="Daniel R."/>
        </authorList>
    </citation>
    <scope>NUCLEOTIDE SEQUENCE [LARGE SCALE GENOMIC DNA]</scope>
    <source>
        <strain evidence="14">DSM 525</strain>
        <strain evidence="17">DSM 525 / ATCC 6013</strain>
    </source>
</reference>
<dbReference type="InterPro" id="IPR003660">
    <property type="entry name" value="HAMP_dom"/>
</dbReference>
<keyword evidence="3" id="KW-0997">Cell inner membrane</keyword>
<dbReference type="InterPro" id="IPR004089">
    <property type="entry name" value="MCPsignal_dom"/>
</dbReference>
<dbReference type="RefSeq" id="WP_003447929.1">
    <property type="nucleotide sequence ID" value="NZ_ANZB01000018.1"/>
</dbReference>
<feature type="domain" description="HAMP" evidence="13">
    <location>
        <begin position="203"/>
        <end position="258"/>
    </location>
</feature>
<dbReference type="PANTHER" id="PTHR32089">
    <property type="entry name" value="METHYL-ACCEPTING CHEMOTAXIS PROTEIN MCPB"/>
    <property type="match status" value="1"/>
</dbReference>
<evidence type="ECO:0000259" key="11">
    <source>
        <dbReference type="PROSITE" id="PS50111"/>
    </source>
</evidence>
<reference evidence="15 16" key="3">
    <citation type="journal article" name="Genome Announc.">
        <title>Improved Draft Genome Sequence of Clostridium pasteurianum Strain ATCC 6013 (DSM 525) Using a Hybrid Next-Generation Sequencing Approach.</title>
        <authorList>
            <person name="Pyne M.E."/>
            <person name="Utturkar S."/>
            <person name="Brown S.D."/>
            <person name="Moo-Young M."/>
            <person name="Chung D.A."/>
            <person name="Chou C.P."/>
        </authorList>
    </citation>
    <scope>NUCLEOTIDE SEQUENCE [LARGE SCALE GENOMIC DNA]</scope>
    <source>
        <strain evidence="15 16">ATCC 6013</strain>
    </source>
</reference>
<name>A0A0H3J0V5_CLOPA</name>
<gene>
    <name evidence="14" type="primary">tlpC</name>
    <name evidence="14" type="ORF">CLPA_c14020</name>
    <name evidence="15" type="ORF">CP6013_01772</name>
</gene>
<keyword evidence="7 9" id="KW-0807">Transducer</keyword>
<dbReference type="PROSITE" id="PS50111">
    <property type="entry name" value="CHEMOTAXIS_TRANSDUC_2"/>
    <property type="match status" value="1"/>
</dbReference>
<dbReference type="SUPFAM" id="SSF58104">
    <property type="entry name" value="Methyl-accepting chemotaxis protein (MCP) signaling domain"/>
    <property type="match status" value="1"/>
</dbReference>
<evidence type="ECO:0000256" key="10">
    <source>
        <dbReference type="SAM" id="Phobius"/>
    </source>
</evidence>
<dbReference type="Pfam" id="PF17202">
    <property type="entry name" value="sCache_3_3"/>
    <property type="match status" value="1"/>
</dbReference>
<feature type="domain" description="Methyl-accepting transducer" evidence="11">
    <location>
        <begin position="277"/>
        <end position="514"/>
    </location>
</feature>
<evidence type="ECO:0000256" key="2">
    <source>
        <dbReference type="ARBA" id="ARBA00022475"/>
    </source>
</evidence>
<dbReference type="Proteomes" id="UP000028042">
    <property type="component" value="Unassembled WGS sequence"/>
</dbReference>
<dbReference type="Gene3D" id="6.10.340.10">
    <property type="match status" value="1"/>
</dbReference>
<comment type="subcellular location">
    <subcellularLocation>
        <location evidence="1">Cell inner membrane</location>
        <topology evidence="1">Multi-pass membrane protein</topology>
    </subcellularLocation>
</comment>
<evidence type="ECO:0000313" key="14">
    <source>
        <dbReference type="EMBL" id="AJA51469.1"/>
    </source>
</evidence>
<dbReference type="SUPFAM" id="SSF103190">
    <property type="entry name" value="Sensory domain-like"/>
    <property type="match status" value="1"/>
</dbReference>
<dbReference type="Proteomes" id="UP000030905">
    <property type="component" value="Chromosome"/>
</dbReference>
<dbReference type="InterPro" id="IPR033463">
    <property type="entry name" value="sCache_3"/>
</dbReference>
<evidence type="ECO:0000259" key="13">
    <source>
        <dbReference type="PROSITE" id="PS50885"/>
    </source>
</evidence>
<evidence type="ECO:0000313" key="17">
    <source>
        <dbReference type="Proteomes" id="UP000030905"/>
    </source>
</evidence>
<dbReference type="PROSITE" id="PS50192">
    <property type="entry name" value="T_SNARE"/>
    <property type="match status" value="1"/>
</dbReference>
<dbReference type="AlphaFoldDB" id="A0A0H3J0V5"/>
<dbReference type="GO" id="GO:0005886">
    <property type="term" value="C:plasma membrane"/>
    <property type="evidence" value="ECO:0007669"/>
    <property type="project" value="UniProtKB-SubCell"/>
</dbReference>
<dbReference type="EMBL" id="CP009268">
    <property type="protein sequence ID" value="AJA51469.1"/>
    <property type="molecule type" value="Genomic_DNA"/>
</dbReference>
<evidence type="ECO:0000256" key="5">
    <source>
        <dbReference type="ARBA" id="ARBA00022989"/>
    </source>
</evidence>
<evidence type="ECO:0000256" key="9">
    <source>
        <dbReference type="PROSITE-ProRule" id="PRU00284"/>
    </source>
</evidence>
<protein>
    <submittedName>
        <fullName evidence="14">Methyl-accepting chemotaxis protein TlpC</fullName>
    </submittedName>
    <submittedName>
        <fullName evidence="15">Methyl-accepting chemotaxis sensory transducer</fullName>
    </submittedName>
</protein>